<evidence type="ECO:0000313" key="15">
    <source>
        <dbReference type="EMBL" id="HIS65770.1"/>
    </source>
</evidence>
<comment type="pathway">
    <text evidence="2">Carbohydrate biosynthesis; gluconeogenesis.</text>
</comment>
<evidence type="ECO:0000256" key="5">
    <source>
        <dbReference type="ARBA" id="ARBA00022432"/>
    </source>
</evidence>
<evidence type="ECO:0000256" key="1">
    <source>
        <dbReference type="ARBA" id="ARBA00001966"/>
    </source>
</evidence>
<dbReference type="EMBL" id="DVJJ01000162">
    <property type="protein sequence ID" value="HIS65770.1"/>
    <property type="molecule type" value="Genomic_DNA"/>
</dbReference>
<dbReference type="EC" id="4.3.1.17" evidence="4"/>
<keyword evidence="10" id="KW-0456">Lyase</keyword>
<dbReference type="SUPFAM" id="SSF143548">
    <property type="entry name" value="Serine metabolism enzymes domain"/>
    <property type="match status" value="1"/>
</dbReference>
<evidence type="ECO:0000256" key="7">
    <source>
        <dbReference type="ARBA" id="ARBA00022723"/>
    </source>
</evidence>
<reference evidence="15" key="1">
    <citation type="submission" date="2020-10" db="EMBL/GenBank/DDBJ databases">
        <authorList>
            <person name="Gilroy R."/>
        </authorList>
    </citation>
    <scope>NUCLEOTIDE SEQUENCE</scope>
    <source>
        <strain evidence="15">ChiBcec16-1751</strain>
    </source>
</reference>
<keyword evidence="7" id="KW-0479">Metal-binding</keyword>
<evidence type="ECO:0000259" key="14">
    <source>
        <dbReference type="Pfam" id="PF03315"/>
    </source>
</evidence>
<dbReference type="Pfam" id="PF03315">
    <property type="entry name" value="SDH_beta"/>
    <property type="match status" value="1"/>
</dbReference>
<accession>A0A9D1JTU0</accession>
<dbReference type="Gene3D" id="3.30.1330.90">
    <property type="entry name" value="D-3-phosphoglycerate dehydrogenase, domain 3"/>
    <property type="match status" value="1"/>
</dbReference>
<dbReference type="GO" id="GO:0046872">
    <property type="term" value="F:metal ion binding"/>
    <property type="evidence" value="ECO:0007669"/>
    <property type="project" value="UniProtKB-KW"/>
</dbReference>
<evidence type="ECO:0000256" key="8">
    <source>
        <dbReference type="ARBA" id="ARBA00023004"/>
    </source>
</evidence>
<dbReference type="PANTHER" id="PTHR30182">
    <property type="entry name" value="L-SERINE DEHYDRATASE"/>
    <property type="match status" value="1"/>
</dbReference>
<gene>
    <name evidence="15" type="ORF">IAA83_10465</name>
</gene>
<comment type="similarity">
    <text evidence="3">Belongs to the iron-sulfur dependent L-serine dehydratase family.</text>
</comment>
<evidence type="ECO:0000256" key="3">
    <source>
        <dbReference type="ARBA" id="ARBA00008636"/>
    </source>
</evidence>
<dbReference type="InterPro" id="IPR005131">
    <property type="entry name" value="Ser_deHydtase_bsu"/>
</dbReference>
<reference evidence="15" key="2">
    <citation type="journal article" date="2021" name="PeerJ">
        <title>Extensive microbial diversity within the chicken gut microbiome revealed by metagenomics and culture.</title>
        <authorList>
            <person name="Gilroy R."/>
            <person name="Ravi A."/>
            <person name="Getino M."/>
            <person name="Pursley I."/>
            <person name="Horton D.L."/>
            <person name="Alikhan N.F."/>
            <person name="Baker D."/>
            <person name="Gharbi K."/>
            <person name="Hall N."/>
            <person name="Watson M."/>
            <person name="Adriaenssens E.M."/>
            <person name="Foster-Nyarko E."/>
            <person name="Jarju S."/>
            <person name="Secka A."/>
            <person name="Antonio M."/>
            <person name="Oren A."/>
            <person name="Chaudhuri R.R."/>
            <person name="La Ragione R."/>
            <person name="Hildebrand F."/>
            <person name="Pallen M.J."/>
        </authorList>
    </citation>
    <scope>NUCLEOTIDE SEQUENCE</scope>
    <source>
        <strain evidence="15">ChiBcec16-1751</strain>
    </source>
</reference>
<dbReference type="GO" id="GO:0051539">
    <property type="term" value="F:4 iron, 4 sulfur cluster binding"/>
    <property type="evidence" value="ECO:0007669"/>
    <property type="project" value="UniProtKB-KW"/>
</dbReference>
<dbReference type="InterPro" id="IPR005130">
    <property type="entry name" value="Ser_deHydtase-like_asu"/>
</dbReference>
<keyword evidence="9" id="KW-0411">Iron-sulfur</keyword>
<comment type="caution">
    <text evidence="15">The sequence shown here is derived from an EMBL/GenBank/DDBJ whole genome shotgun (WGS) entry which is preliminary data.</text>
</comment>
<evidence type="ECO:0000259" key="13">
    <source>
        <dbReference type="Pfam" id="PF03313"/>
    </source>
</evidence>
<dbReference type="InterPro" id="IPR051318">
    <property type="entry name" value="Fe-S_L-Ser"/>
</dbReference>
<evidence type="ECO:0000256" key="9">
    <source>
        <dbReference type="ARBA" id="ARBA00023014"/>
    </source>
</evidence>
<feature type="domain" description="Serine dehydratase-like alpha subunit" evidence="13">
    <location>
        <begin position="156"/>
        <end position="396"/>
    </location>
</feature>
<evidence type="ECO:0000256" key="10">
    <source>
        <dbReference type="ARBA" id="ARBA00023239"/>
    </source>
</evidence>
<keyword evidence="8" id="KW-0408">Iron</keyword>
<organism evidence="15 16">
    <name type="scientific">Candidatus Avoscillospira avistercoris</name>
    <dbReference type="NCBI Taxonomy" id="2840707"/>
    <lineage>
        <taxon>Bacteria</taxon>
        <taxon>Bacillati</taxon>
        <taxon>Bacillota</taxon>
        <taxon>Clostridia</taxon>
        <taxon>Eubacteriales</taxon>
        <taxon>Oscillospiraceae</taxon>
        <taxon>Oscillospiraceae incertae sedis</taxon>
        <taxon>Candidatus Avoscillospira</taxon>
    </lineage>
</organism>
<dbReference type="InterPro" id="IPR029009">
    <property type="entry name" value="ASB_dom_sf"/>
</dbReference>
<keyword evidence="5" id="KW-0312">Gluconeogenesis</keyword>
<evidence type="ECO:0000313" key="16">
    <source>
        <dbReference type="Proteomes" id="UP000886741"/>
    </source>
</evidence>
<name>A0A9D1JTU0_9FIRM</name>
<sequence>MKSIRDLYKIGKGPSSSHTIGPERAAHLLKERHPDADRYTVVLYGSLSKTGQGHGTDRVLHTVLSPTPAEIIFSDEPTGQIYTHPNTMDLYAWHGEERSPRLRVESIGGGDIRVEGCAAMEPPEVYPENSFAEIADFCRLRNLTLWEYVEINEGPEIWDFLAGIWQTMQKAIDAGIATEGILPGGLGVERKAKTLYEKVIANEFTALRECRIVSAYAYAVSEQNADCGTIVTAPTCGACGVLPAVLRYLKERRKLTDEKVLQALAVAGLFGSLIKRNASISGAECGCQAEIGSACAMAAAAACVLCDLNTAQTQYAAEIALEHHLGLTCDPICGLVQIPCIERNAVAASRALNCLNLAFILSDTQRITFDMVVKTMYETGIHLSQQYRETAEGGLAKLYDRRSRR</sequence>
<dbReference type="Pfam" id="PF03313">
    <property type="entry name" value="SDH_alpha"/>
    <property type="match status" value="1"/>
</dbReference>
<evidence type="ECO:0000256" key="11">
    <source>
        <dbReference type="ARBA" id="ARBA00041766"/>
    </source>
</evidence>
<protein>
    <recommendedName>
        <fullName evidence="4">L-serine ammonia-lyase</fullName>
        <ecNumber evidence="4">4.3.1.17</ecNumber>
    </recommendedName>
    <alternativeName>
        <fullName evidence="11">L-serine deaminase</fullName>
    </alternativeName>
</protein>
<evidence type="ECO:0000256" key="12">
    <source>
        <dbReference type="ARBA" id="ARBA00049406"/>
    </source>
</evidence>
<evidence type="ECO:0000256" key="6">
    <source>
        <dbReference type="ARBA" id="ARBA00022485"/>
    </source>
</evidence>
<proteinExistence type="inferred from homology"/>
<comment type="catalytic activity">
    <reaction evidence="12">
        <text>L-serine = pyruvate + NH4(+)</text>
        <dbReference type="Rhea" id="RHEA:19169"/>
        <dbReference type="ChEBI" id="CHEBI:15361"/>
        <dbReference type="ChEBI" id="CHEBI:28938"/>
        <dbReference type="ChEBI" id="CHEBI:33384"/>
        <dbReference type="EC" id="4.3.1.17"/>
    </reaction>
</comment>
<feature type="domain" description="Serine dehydratase beta chain" evidence="14">
    <location>
        <begin position="3"/>
        <end position="62"/>
    </location>
</feature>
<dbReference type="PANTHER" id="PTHR30182:SF1">
    <property type="entry name" value="L-SERINE DEHYDRATASE 1"/>
    <property type="match status" value="1"/>
</dbReference>
<comment type="cofactor">
    <cofactor evidence="1">
        <name>[4Fe-4S] cluster</name>
        <dbReference type="ChEBI" id="CHEBI:49883"/>
    </cofactor>
</comment>
<keyword evidence="6" id="KW-0004">4Fe-4S</keyword>
<evidence type="ECO:0000256" key="4">
    <source>
        <dbReference type="ARBA" id="ARBA00012093"/>
    </source>
</evidence>
<dbReference type="Proteomes" id="UP000886741">
    <property type="component" value="Unassembled WGS sequence"/>
</dbReference>
<dbReference type="AlphaFoldDB" id="A0A9D1JTU0"/>
<evidence type="ECO:0000256" key="2">
    <source>
        <dbReference type="ARBA" id="ARBA00004742"/>
    </source>
</evidence>
<dbReference type="GO" id="GO:0006094">
    <property type="term" value="P:gluconeogenesis"/>
    <property type="evidence" value="ECO:0007669"/>
    <property type="project" value="UniProtKB-KW"/>
</dbReference>
<dbReference type="GO" id="GO:0003941">
    <property type="term" value="F:L-serine ammonia-lyase activity"/>
    <property type="evidence" value="ECO:0007669"/>
    <property type="project" value="UniProtKB-EC"/>
</dbReference>